<accession>A0A1E7EVV8</accession>
<reference evidence="4 5" key="1">
    <citation type="submission" date="2016-09" db="EMBL/GenBank/DDBJ databases">
        <title>Extensive genetic diversity and differential bi-allelic expression allows diatom success in the polar Southern Ocean.</title>
        <authorList>
            <consortium name="DOE Joint Genome Institute"/>
            <person name="Mock T."/>
            <person name="Otillar R.P."/>
            <person name="Strauss J."/>
            <person name="Dupont C."/>
            <person name="Frickenhaus S."/>
            <person name="Maumus F."/>
            <person name="Mcmullan M."/>
            <person name="Sanges R."/>
            <person name="Schmutz J."/>
            <person name="Toseland A."/>
            <person name="Valas R."/>
            <person name="Veluchamy A."/>
            <person name="Ward B.J."/>
            <person name="Allen A."/>
            <person name="Barry K."/>
            <person name="Falciatore A."/>
            <person name="Ferrante M."/>
            <person name="Fortunato A.E."/>
            <person name="Gloeckner G."/>
            <person name="Gruber A."/>
            <person name="Hipkin R."/>
            <person name="Janech M."/>
            <person name="Kroth P."/>
            <person name="Leese F."/>
            <person name="Lindquist E."/>
            <person name="Lyon B.R."/>
            <person name="Martin J."/>
            <person name="Mayer C."/>
            <person name="Parker M."/>
            <person name="Quesneville H."/>
            <person name="Raymond J."/>
            <person name="Uhlig C."/>
            <person name="Valentin K.U."/>
            <person name="Worden A.Z."/>
            <person name="Armbrust E.V."/>
            <person name="Bowler C."/>
            <person name="Green B."/>
            <person name="Moulton V."/>
            <person name="Van Oosterhout C."/>
            <person name="Grigoriev I."/>
        </authorList>
    </citation>
    <scope>NUCLEOTIDE SEQUENCE [LARGE SCALE GENOMIC DNA]</scope>
    <source>
        <strain evidence="4 5">CCMP1102</strain>
    </source>
</reference>
<feature type="compositionally biased region" description="Polar residues" evidence="1">
    <location>
        <begin position="412"/>
        <end position="430"/>
    </location>
</feature>
<dbReference type="EMBL" id="KV784373">
    <property type="protein sequence ID" value="OEU10158.1"/>
    <property type="molecule type" value="Genomic_DNA"/>
</dbReference>
<feature type="compositionally biased region" description="Polar residues" evidence="1">
    <location>
        <begin position="64"/>
        <end position="74"/>
    </location>
</feature>
<feature type="compositionally biased region" description="Basic and acidic residues" evidence="1">
    <location>
        <begin position="163"/>
        <end position="191"/>
    </location>
</feature>
<keyword evidence="2" id="KW-0812">Transmembrane</keyword>
<evidence type="ECO:0000256" key="1">
    <source>
        <dbReference type="SAM" id="MobiDB-lite"/>
    </source>
</evidence>
<dbReference type="KEGG" id="fcy:FRACYDRAFT_247771"/>
<dbReference type="InParanoid" id="A0A1E7EVV8"/>
<dbReference type="PANTHER" id="PTHR31323">
    <property type="entry name" value="MECHANOSENSITIVE ION CHANNEL PROTEIN MSY2"/>
    <property type="match status" value="1"/>
</dbReference>
<feature type="region of interest" description="Disordered" evidence="1">
    <location>
        <begin position="464"/>
        <end position="498"/>
    </location>
</feature>
<keyword evidence="2" id="KW-0472">Membrane</keyword>
<feature type="region of interest" description="Disordered" evidence="1">
    <location>
        <begin position="136"/>
        <end position="205"/>
    </location>
</feature>
<proteinExistence type="predicted"/>
<evidence type="ECO:0000259" key="3">
    <source>
        <dbReference type="Pfam" id="PF00924"/>
    </source>
</evidence>
<feature type="region of interest" description="Disordered" evidence="1">
    <location>
        <begin position="363"/>
        <end position="436"/>
    </location>
</feature>
<feature type="compositionally biased region" description="Basic and acidic residues" evidence="1">
    <location>
        <begin position="136"/>
        <end position="145"/>
    </location>
</feature>
<feature type="compositionally biased region" description="Basic residues" evidence="1">
    <location>
        <begin position="192"/>
        <end position="202"/>
    </location>
</feature>
<organism evidence="4 5">
    <name type="scientific">Fragilariopsis cylindrus CCMP1102</name>
    <dbReference type="NCBI Taxonomy" id="635003"/>
    <lineage>
        <taxon>Eukaryota</taxon>
        <taxon>Sar</taxon>
        <taxon>Stramenopiles</taxon>
        <taxon>Ochrophyta</taxon>
        <taxon>Bacillariophyta</taxon>
        <taxon>Bacillariophyceae</taxon>
        <taxon>Bacillariophycidae</taxon>
        <taxon>Bacillariales</taxon>
        <taxon>Bacillariaceae</taxon>
        <taxon>Fragilariopsis</taxon>
    </lineage>
</organism>
<dbReference type="PANTHER" id="PTHR31323:SF1">
    <property type="entry name" value="MECHANOSENSITIVE ION CHANNEL PROTEIN"/>
    <property type="match status" value="1"/>
</dbReference>
<keyword evidence="2" id="KW-1133">Transmembrane helix</keyword>
<protein>
    <recommendedName>
        <fullName evidence="3">Mechanosensitive ion channel MscS domain-containing protein</fullName>
    </recommendedName>
</protein>
<feature type="domain" description="Mechanosensitive ion channel MscS" evidence="3">
    <location>
        <begin position="1161"/>
        <end position="1227"/>
    </location>
</feature>
<feature type="compositionally biased region" description="Pro residues" evidence="1">
    <location>
        <begin position="20"/>
        <end position="34"/>
    </location>
</feature>
<evidence type="ECO:0000313" key="5">
    <source>
        <dbReference type="Proteomes" id="UP000095751"/>
    </source>
</evidence>
<feature type="region of interest" description="Disordered" evidence="1">
    <location>
        <begin position="1"/>
        <end position="77"/>
    </location>
</feature>
<evidence type="ECO:0000256" key="2">
    <source>
        <dbReference type="SAM" id="Phobius"/>
    </source>
</evidence>
<dbReference type="GO" id="GO:0005262">
    <property type="term" value="F:calcium channel activity"/>
    <property type="evidence" value="ECO:0007669"/>
    <property type="project" value="TreeGrafter"/>
</dbReference>
<feature type="transmembrane region" description="Helical" evidence="2">
    <location>
        <begin position="727"/>
        <end position="747"/>
    </location>
</feature>
<feature type="transmembrane region" description="Helical" evidence="2">
    <location>
        <begin position="641"/>
        <end position="663"/>
    </location>
</feature>
<dbReference type="GO" id="GO:0006874">
    <property type="term" value="P:intracellular calcium ion homeostasis"/>
    <property type="evidence" value="ECO:0007669"/>
    <property type="project" value="TreeGrafter"/>
</dbReference>
<dbReference type="GO" id="GO:0016020">
    <property type="term" value="C:membrane"/>
    <property type="evidence" value="ECO:0007669"/>
    <property type="project" value="InterPro"/>
</dbReference>
<evidence type="ECO:0000313" key="4">
    <source>
        <dbReference type="EMBL" id="OEU10158.1"/>
    </source>
</evidence>
<dbReference type="InterPro" id="IPR006685">
    <property type="entry name" value="MscS_channel_2nd"/>
</dbReference>
<gene>
    <name evidence="4" type="ORF">FRACYDRAFT_247771</name>
</gene>
<feature type="transmembrane region" description="Helical" evidence="2">
    <location>
        <begin position="699"/>
        <end position="720"/>
    </location>
</feature>
<name>A0A1E7EVV8_9STRA</name>
<dbReference type="Pfam" id="PF00924">
    <property type="entry name" value="MS_channel_2nd"/>
    <property type="match status" value="1"/>
</dbReference>
<dbReference type="Proteomes" id="UP000095751">
    <property type="component" value="Unassembled WGS sequence"/>
</dbReference>
<keyword evidence="5" id="KW-1185">Reference proteome</keyword>
<feature type="transmembrane region" description="Helical" evidence="2">
    <location>
        <begin position="1110"/>
        <end position="1128"/>
    </location>
</feature>
<feature type="compositionally biased region" description="Low complexity" evidence="1">
    <location>
        <begin position="393"/>
        <end position="407"/>
    </location>
</feature>
<sequence length="1397" mass="155452">MTANTSSNDTAKEASESLPSPSPSPSPSLLPPLHPSSLTATSAATATTAAATVGNTRHDADTIGASNTGNNSIPATPLVALFRPPSSLLPSLSHHTELESESESSLAVGGGPVAAATAAIAANDNKDQINVVVNDGRDEKKKEETQPQPPKHKRTISWGDMIDVVKTKDQNEKQQHQQPNPERKRSPERKSPPKKPHHHRKVSLGGILIDIPDVYNDDLAPAAFPERISTYLKDNNEGDDEHEIQRMKTAAELVSSVEAALNSKNGAVNNDGTNHHRRGESTTLPINLDDLTKKHPIESEAETNILKAIERQDQEQLAENEESEAVANFFSTGNDTLLANVPEGAEGIFSTKSSVASATTGVSTHVSSAETMNDSSKEGSSAAEIRRPRSESENTSNNSTISNSIIDSNRDGNVSSQNTAATATSRSPHIQHNYDYRRHRHRRQETMEERLHSLNEALDATNVSTRDALQHSSRHTGPPTVTQERRAQQESHHRTTTSLDLFNENLTRLFQGVGTNSRQEYVQEEELTPLNSDVPISIDEKDKDDMVEEVSLDGLSLSSSDSAEGHRSRKTSFLEGEEIIYSKDNSKKPQEIDIELGGNLPSSLNVEKKKPSPFLHFLNKIGVVHDAKLFLRTRRPSTTKYFQNLLWIVVVGICIASLFYYAFGNPPINSDFDLSPTQNITTCAYIPGNVDVQSTNASYSWWILLISVRLPLTLALAGGLEVFLIDFIILECRWIVSCVGPTFTLLIVQAKGWPAILFFWSACNIGLLYGQSRYVSHWGYWQDYVGLFNECNSSGSILSSGINLKVQLVAMAVSGVVAIKRLLIGFHQGRKTYLNYAEELSALMTKILLISEISNLAIQLELEENDGDDLDDTSSDLEEVIKSSYMRSSMYNRGGIAEINDAAQIMLDGDEEDSGINDELQQRTRTFTMDTSHTNTTSKNRPLITEQGKEVLTGLLSQSQKRRIERLLGDWEEPGNDKILTDHVSIGAILQFKNSLSKLDSAFPFSFAFGNTDTRDNCIESSQNIYLRLLDKSPETYFHFNTLGLIALQRDGSLDQEKLKLLIKVFRPNRNGRLSLIDFVKSTDVVYREMKLLRASVRNSQKIDKTFERVFNILFYIFIAVIILYVFRLDPVSIFLSLSSIVLAFSFMISTASSKYVEGLMFILYRRPYDIGDRIVIQPIDEEPHIDGSTNWVVLDITLFTTTVIYIYTNEVATLSNGSIANSRVMNGARSQPACLYVTLKFGIDTSSEKLELFREALILYLDARPREWVKLIRISNSHIQANLGYVEYLAVLQHVNNWQAVGSIFESRSQVKYFCHELSKQLDIRYVNPALPVDLTIRKSSDDASIIQGLMSNEQPSTGTESFERAMSVESDEIRKLIRDRRSESMNSGHSSAKRK</sequence>
<feature type="compositionally biased region" description="Basic and acidic residues" evidence="1">
    <location>
        <begin position="483"/>
        <end position="493"/>
    </location>
</feature>
<dbReference type="OrthoDB" id="46323at2759"/>
<feature type="transmembrane region" description="Helical" evidence="2">
    <location>
        <begin position="1134"/>
        <end position="1157"/>
    </location>
</feature>
<feature type="compositionally biased region" description="Low complexity" evidence="1">
    <location>
        <begin position="35"/>
        <end position="52"/>
    </location>
</feature>